<evidence type="ECO:0000313" key="2">
    <source>
        <dbReference type="Proteomes" id="UP000233469"/>
    </source>
</evidence>
<name>A0A2N1MVF8_9GLOM</name>
<protein>
    <submittedName>
        <fullName evidence="1">Uncharacterized protein</fullName>
    </submittedName>
</protein>
<dbReference type="AlphaFoldDB" id="A0A2N1MVF8"/>
<comment type="caution">
    <text evidence="1">The sequence shown here is derived from an EMBL/GenBank/DDBJ whole genome shotgun (WGS) entry which is preliminary data.</text>
</comment>
<sequence>MLFIIQEGFRKWMFKFLKEIRYTFTTIRNSKLKSITITNSIENVICWMFSDFFIVSLKYIFIS</sequence>
<dbReference type="Proteomes" id="UP000233469">
    <property type="component" value="Unassembled WGS sequence"/>
</dbReference>
<reference evidence="1 2" key="2">
    <citation type="submission" date="2017-10" db="EMBL/GenBank/DDBJ databases">
        <title>Extensive intraspecific genome diversity in a model arbuscular mycorrhizal fungus.</title>
        <authorList>
            <person name="Chen E.C.H."/>
            <person name="Morin E."/>
            <person name="Baudet D."/>
            <person name="Noel J."/>
            <person name="Ndikumana S."/>
            <person name="Charron P."/>
            <person name="St-Onge C."/>
            <person name="Giorgi J."/>
            <person name="Grigoriev I.V."/>
            <person name="Roux C."/>
            <person name="Martin F.M."/>
            <person name="Corradi N."/>
        </authorList>
    </citation>
    <scope>NUCLEOTIDE SEQUENCE [LARGE SCALE GENOMIC DNA]</scope>
    <source>
        <strain evidence="1 2">C2</strain>
    </source>
</reference>
<gene>
    <name evidence="1" type="ORF">RhiirC2_754804</name>
</gene>
<accession>A0A2N1MVF8</accession>
<dbReference type="EMBL" id="LLXL01001231">
    <property type="protein sequence ID" value="PKK65609.1"/>
    <property type="molecule type" value="Genomic_DNA"/>
</dbReference>
<evidence type="ECO:0000313" key="1">
    <source>
        <dbReference type="EMBL" id="PKK65609.1"/>
    </source>
</evidence>
<organism evidence="1 2">
    <name type="scientific">Rhizophagus irregularis</name>
    <dbReference type="NCBI Taxonomy" id="588596"/>
    <lineage>
        <taxon>Eukaryota</taxon>
        <taxon>Fungi</taxon>
        <taxon>Fungi incertae sedis</taxon>
        <taxon>Mucoromycota</taxon>
        <taxon>Glomeromycotina</taxon>
        <taxon>Glomeromycetes</taxon>
        <taxon>Glomerales</taxon>
        <taxon>Glomeraceae</taxon>
        <taxon>Rhizophagus</taxon>
    </lineage>
</organism>
<reference evidence="1 2" key="1">
    <citation type="submission" date="2016-04" db="EMBL/GenBank/DDBJ databases">
        <title>Genome analyses suggest a sexual origin of heterokaryosis in a supposedly ancient asexual fungus.</title>
        <authorList>
            <person name="Ropars J."/>
            <person name="Sedzielewska K."/>
            <person name="Noel J."/>
            <person name="Charron P."/>
            <person name="Farinelli L."/>
            <person name="Marton T."/>
            <person name="Kruger M."/>
            <person name="Pelin A."/>
            <person name="Brachmann A."/>
            <person name="Corradi N."/>
        </authorList>
    </citation>
    <scope>NUCLEOTIDE SEQUENCE [LARGE SCALE GENOMIC DNA]</scope>
    <source>
        <strain evidence="1 2">C2</strain>
    </source>
</reference>
<proteinExistence type="predicted"/>